<proteinExistence type="predicted"/>
<dbReference type="SUPFAM" id="SSF48452">
    <property type="entry name" value="TPR-like"/>
    <property type="match status" value="1"/>
</dbReference>
<reference evidence="2" key="1">
    <citation type="journal article" date="2018" name="Nat. Microbiol.">
        <title>Leveraging single-cell genomics to expand the fungal tree of life.</title>
        <authorList>
            <person name="Ahrendt S.R."/>
            <person name="Quandt C.A."/>
            <person name="Ciobanu D."/>
            <person name="Clum A."/>
            <person name="Salamov A."/>
            <person name="Andreopoulos B."/>
            <person name="Cheng J.F."/>
            <person name="Woyke T."/>
            <person name="Pelin A."/>
            <person name="Henrissat B."/>
            <person name="Reynolds N.K."/>
            <person name="Benny G.L."/>
            <person name="Smith M.E."/>
            <person name="James T.Y."/>
            <person name="Grigoriev I.V."/>
        </authorList>
    </citation>
    <scope>NUCLEOTIDE SEQUENCE [LARGE SCALE GENOMIC DNA]</scope>
    <source>
        <strain evidence="2">Baker2002</strain>
    </source>
</reference>
<dbReference type="Gene3D" id="1.25.40.10">
    <property type="entry name" value="Tetratricopeptide repeat domain"/>
    <property type="match status" value="1"/>
</dbReference>
<sequence length="382" mass="42075">MEIIGRARALLQGAQESKALELLAPEIAKHPENVPLLLAFGEALLEANDVETAYGVLQKACELDADAAQGVEKFFYLGQICGGADGCALMNVAITRLDHQLKCVHEGRTDDEAVKELAGTYGTQEALAAYLISKINQGIFAEIEIWMTDLCMEPEAEQQCDQLISHSLMLDAENPEAFSLLALIRISQQRLAEAEEALAKSWLLFAQKKEHLENLQIDGEDESLQYIELVQPLLQLARFAVELAQYDLAPQIAGAVSEINDNCLDSFYIEALALTFKAKLLYSRQVAHDDDYSEMDYREMEVASLLSSSDEAIQTCVADAKLALMQAYRVLNSHDGEAQDPDLVQQVKEMLAAFGGAVMVELMPERGDDNIDWEAELGEGQG</sequence>
<protein>
    <submittedName>
        <fullName evidence="1">Uncharacterized protein</fullName>
    </submittedName>
</protein>
<dbReference type="OrthoDB" id="1914839at2759"/>
<dbReference type="EMBL" id="ML004458">
    <property type="protein sequence ID" value="RKP30455.1"/>
    <property type="molecule type" value="Genomic_DNA"/>
</dbReference>
<keyword evidence="2" id="KW-1185">Reference proteome</keyword>
<dbReference type="AlphaFoldDB" id="A0A4P9ZC58"/>
<accession>A0A4P9ZC58</accession>
<evidence type="ECO:0000313" key="1">
    <source>
        <dbReference type="EMBL" id="RKP30455.1"/>
    </source>
</evidence>
<dbReference type="InterPro" id="IPR011990">
    <property type="entry name" value="TPR-like_helical_dom_sf"/>
</dbReference>
<dbReference type="Proteomes" id="UP000268321">
    <property type="component" value="Unassembled WGS sequence"/>
</dbReference>
<organism evidence="1 2">
    <name type="scientific">Metschnikowia bicuspidata</name>
    <dbReference type="NCBI Taxonomy" id="27322"/>
    <lineage>
        <taxon>Eukaryota</taxon>
        <taxon>Fungi</taxon>
        <taxon>Dikarya</taxon>
        <taxon>Ascomycota</taxon>
        <taxon>Saccharomycotina</taxon>
        <taxon>Pichiomycetes</taxon>
        <taxon>Metschnikowiaceae</taxon>
        <taxon>Metschnikowia</taxon>
    </lineage>
</organism>
<gene>
    <name evidence="1" type="ORF">METBISCDRAFT_16247</name>
</gene>
<dbReference type="CDD" id="cd24142">
    <property type="entry name" value="ACL4-like"/>
    <property type="match status" value="1"/>
</dbReference>
<name>A0A4P9ZC58_9ASCO</name>
<evidence type="ECO:0000313" key="2">
    <source>
        <dbReference type="Proteomes" id="UP000268321"/>
    </source>
</evidence>